<dbReference type="Proteomes" id="UP000195440">
    <property type="component" value="Unassembled WGS sequence"/>
</dbReference>
<name>A0A1Y3P6L7_9PSED</name>
<evidence type="ECO:0000313" key="3">
    <source>
        <dbReference type="Proteomes" id="UP000195440"/>
    </source>
</evidence>
<protein>
    <recommendedName>
        <fullName evidence="4">ApeA N-terminal domain-containing protein</fullName>
    </recommendedName>
</protein>
<accession>A0A1Y3P6L7</accession>
<comment type="caution">
    <text evidence="2">The sequence shown here is derived from an EMBL/GenBank/DDBJ whole genome shotgun (WGS) entry which is preliminary data.</text>
</comment>
<dbReference type="AlphaFoldDB" id="A0A1Y3P6L7"/>
<evidence type="ECO:0000256" key="1">
    <source>
        <dbReference type="SAM" id="MobiDB-lite"/>
    </source>
</evidence>
<gene>
    <name evidence="2" type="ORF">AUC60_04710</name>
</gene>
<evidence type="ECO:0008006" key="4">
    <source>
        <dbReference type="Google" id="ProtNLM"/>
    </source>
</evidence>
<keyword evidence="3" id="KW-1185">Reference proteome</keyword>
<feature type="region of interest" description="Disordered" evidence="1">
    <location>
        <begin position="242"/>
        <end position="264"/>
    </location>
</feature>
<dbReference type="OrthoDB" id="1550479at2"/>
<feature type="compositionally biased region" description="Acidic residues" evidence="1">
    <location>
        <begin position="242"/>
        <end position="255"/>
    </location>
</feature>
<sequence>MNQEWILLTKETRRAFSSATWIPLRASINSEQGNVKDVGYLSEYFGCGSAAFPPEHREFIEGRLGWSDIGIGHTVAPYAYPDGYYAPIDQFQYHDKEPLGVNLVFEHPQPVVGGRQWILNPDLIVALRLIKEGSNWVRPEENFLVVARESFDESGEHRLIEIKREFLLDYLAARNLSLRLSYYRQRVENVASLEESNYSDLEDHKSERDDGRFELLIRKINDVFGGSWAMFRAWRTDVDEDEDAPVMSAEDETNTDYESSKGHRGGYEGVRVEGEFWRDEWVDHQSRSMRVRGDRDTNLPQFIVETDGTRITSSELNNEDIGRWLWFRTSVVTELLYNRGFKLVWYTAETGGIHSTSGYNTHFGVNSADLLTVYAYDIARLASWEQHIWAAHNVAPEGKVSGELLASQVKTQPAPTQAVEDLLFQSMRLLEEEFRKEHHFSLFTHDIDDLETKQQISRFASKDQASLLRLAKDLIRVFSDRLNIRELRKISTHVEKDRLGSNKLLQDILSNKIGADKARQVFAEIAGTYDMRVGDAHPTGSKVTNAIKLAGVDQSHSFLRQGEQLIHNFGRCIWYIGKYLSEKAGRRED</sequence>
<organism evidence="2 3">
    <name type="scientific">Pseudomonas caspiana</name>
    <dbReference type="NCBI Taxonomy" id="1451454"/>
    <lineage>
        <taxon>Bacteria</taxon>
        <taxon>Pseudomonadati</taxon>
        <taxon>Pseudomonadota</taxon>
        <taxon>Gammaproteobacteria</taxon>
        <taxon>Pseudomonadales</taxon>
        <taxon>Pseudomonadaceae</taxon>
        <taxon>Pseudomonas</taxon>
    </lineage>
</organism>
<reference evidence="2 3" key="1">
    <citation type="journal article" date="2017" name="Syst. Appl. Microbiol.">
        <title>Pseudomonas caspiana sp. nov., a citrus pathogen in the Pseudomonas syringae phylogenetic group.</title>
        <authorList>
            <person name="Busquets A."/>
            <person name="Gomila M."/>
            <person name="Beiki F."/>
            <person name="Mulet M."/>
            <person name="Rahimian H."/>
            <person name="Garcia-Valdes E."/>
            <person name="Lalucat J."/>
        </authorList>
    </citation>
    <scope>NUCLEOTIDE SEQUENCE [LARGE SCALE GENOMIC DNA]</scope>
    <source>
        <strain evidence="2 3">FBF102</strain>
    </source>
</reference>
<proteinExistence type="predicted"/>
<evidence type="ECO:0000313" key="2">
    <source>
        <dbReference type="EMBL" id="OUM75506.1"/>
    </source>
</evidence>
<dbReference type="EMBL" id="LOHF01000002">
    <property type="protein sequence ID" value="OUM75506.1"/>
    <property type="molecule type" value="Genomic_DNA"/>
</dbReference>
<dbReference type="RefSeq" id="WP_087264932.1">
    <property type="nucleotide sequence ID" value="NZ_JBJGBV010000007.1"/>
</dbReference>